<proteinExistence type="predicted"/>
<evidence type="ECO:0000313" key="2">
    <source>
        <dbReference type="Proteomes" id="UP001497525"/>
    </source>
</evidence>
<dbReference type="Proteomes" id="UP001497525">
    <property type="component" value="Unassembled WGS sequence"/>
</dbReference>
<reference evidence="1" key="1">
    <citation type="submission" date="2024-06" db="EMBL/GenBank/DDBJ databases">
        <authorList>
            <person name="Liu X."/>
            <person name="Lenzi L."/>
            <person name="Haldenby T S."/>
            <person name="Uol C."/>
        </authorList>
    </citation>
    <scope>NUCLEOTIDE SEQUENCE</scope>
</reference>
<protein>
    <submittedName>
        <fullName evidence="1">Uncharacterized protein</fullName>
    </submittedName>
</protein>
<name>A0AAV2TRF3_CALDB</name>
<comment type="caution">
    <text evidence="1">The sequence shown here is derived from an EMBL/GenBank/DDBJ whole genome shotgun (WGS) entry which is preliminary data.</text>
</comment>
<sequence>MIGCFIDKYLQLSSDPLSLTSSDTYLEILRSEYFHGLQTEYKMVSSRYLLFLFCILHGVTAGETWRNSPIMPYLLEIGRCADDTVGQDLRKCKECVEERFAQCELFCREKLDNDLRCKPDCMANMSYGLFSCKMNRRSWLKR</sequence>
<accession>A0AAV2TRF3</accession>
<organism evidence="1 2">
    <name type="scientific">Calicophoron daubneyi</name>
    <name type="common">Rumen fluke</name>
    <name type="synonym">Paramphistomum daubneyi</name>
    <dbReference type="NCBI Taxonomy" id="300641"/>
    <lineage>
        <taxon>Eukaryota</taxon>
        <taxon>Metazoa</taxon>
        <taxon>Spiralia</taxon>
        <taxon>Lophotrochozoa</taxon>
        <taxon>Platyhelminthes</taxon>
        <taxon>Trematoda</taxon>
        <taxon>Digenea</taxon>
        <taxon>Plagiorchiida</taxon>
        <taxon>Pronocephalata</taxon>
        <taxon>Paramphistomoidea</taxon>
        <taxon>Paramphistomidae</taxon>
        <taxon>Calicophoron</taxon>
    </lineage>
</organism>
<gene>
    <name evidence="1" type="ORF">CDAUBV1_LOCUS14087</name>
</gene>
<dbReference type="AlphaFoldDB" id="A0AAV2TRF3"/>
<evidence type="ECO:0000313" key="1">
    <source>
        <dbReference type="EMBL" id="CAL5139037.1"/>
    </source>
</evidence>
<dbReference type="EMBL" id="CAXLJL010000578">
    <property type="protein sequence ID" value="CAL5139037.1"/>
    <property type="molecule type" value="Genomic_DNA"/>
</dbReference>